<dbReference type="EMBL" id="VLTM01000134">
    <property type="protein sequence ID" value="KAA0149561.1"/>
    <property type="molecule type" value="Genomic_DNA"/>
</dbReference>
<feature type="compositionally biased region" description="Low complexity" evidence="13">
    <location>
        <begin position="606"/>
        <end position="632"/>
    </location>
</feature>
<dbReference type="SMART" id="SM00369">
    <property type="entry name" value="LRR_TYP"/>
    <property type="match status" value="4"/>
</dbReference>
<proteinExistence type="inferred from homology"/>
<dbReference type="PROSITE" id="PS51450">
    <property type="entry name" value="LRR"/>
    <property type="match status" value="3"/>
</dbReference>
<dbReference type="InterPro" id="IPR050576">
    <property type="entry name" value="Cilia_flagella_integrity"/>
</dbReference>
<dbReference type="Pfam" id="PF14580">
    <property type="entry name" value="LRR_9"/>
    <property type="match status" value="1"/>
</dbReference>
<evidence type="ECO:0000313" key="16">
    <source>
        <dbReference type="Proteomes" id="UP000324907"/>
    </source>
</evidence>
<evidence type="ECO:0000256" key="10">
    <source>
        <dbReference type="ARBA" id="ARBA00038378"/>
    </source>
</evidence>
<evidence type="ECO:0000313" key="17">
    <source>
        <dbReference type="Proteomes" id="UP000325113"/>
    </source>
</evidence>
<evidence type="ECO:0000256" key="6">
    <source>
        <dbReference type="ARBA" id="ARBA00023054"/>
    </source>
</evidence>
<name>A0A5A8CCQ1_CAFRO</name>
<keyword evidence="4" id="KW-0677">Repeat</keyword>
<sequence length="729" mass="78219">MASVTGFFAYAVEKPKARHPPHGVINEQLIKAAIDEERALVEEECMVAADAAGSSAAQMSVKDLQAQLARRPVWEDVTHDRLTSLTLSFRSLAAIANLETLSALTTLRLDNNSIAVIEGLSSLVNLTWLDLSFNSITKIEGLDTLTKLTDLSLANNRIEEIRGLDKCESLEFLSLANNRLARVAQAQALRPLPKLRAVAIMGNPACAAEDDYRAQLLMWLPRLEWVDFKAVSPAQHQAAVDAEAQLPEGLVRREKAQEEAAKHEAETAAQRREQLAHGLHHLAALWDRMSGKRRGRIVAVSREERAADDDDVGAAVRASGAGALLGGSLALGDDADGESASEDEDEDEETAALSRKERERILRLPGVRIRWGIYSRTVQEIVSQGLKRAGAVARRIQAETAAADAALDSVRATASAEASAKLATFLQGLKRLQRQLTAGASLKAEPAAPEAAAARARVNHQRGADQPLSAAAAAAAIDRFRRENDELREALLVAELRANEQATEVIGRFEVQHTTLATERGEAIDLVLREAEVAEKRFAGEVRGLVLSMVERLAAGQPIAAERGSLSLECIRDGQTLARFGVPSTRERPDVEGDGPGGAGARDAADGAAAEPGAASGASASSAGDAGSAAGDSADRVLVQPQELCEDLASLLEDKELADSALSDAEAARMEQLLAVSDACKAWQKSDKDRVVMRRRKAELRATRERCEEIAAVWEANRDELEALMALDV</sequence>
<evidence type="ECO:0000256" key="9">
    <source>
        <dbReference type="ARBA" id="ARBA00023273"/>
    </source>
</evidence>
<dbReference type="AlphaFoldDB" id="A0A5A8CCQ1"/>
<dbReference type="Proteomes" id="UP000325113">
    <property type="component" value="Unassembled WGS sequence"/>
</dbReference>
<evidence type="ECO:0000256" key="5">
    <source>
        <dbReference type="ARBA" id="ARBA00022846"/>
    </source>
</evidence>
<dbReference type="InterPro" id="IPR032675">
    <property type="entry name" value="LRR_dom_sf"/>
</dbReference>
<comment type="similarity">
    <text evidence="10">Belongs to the DRC3 family.</text>
</comment>
<evidence type="ECO:0000313" key="15">
    <source>
        <dbReference type="EMBL" id="KAA0159116.1"/>
    </source>
</evidence>
<evidence type="ECO:0000256" key="13">
    <source>
        <dbReference type="SAM" id="MobiDB-lite"/>
    </source>
</evidence>
<dbReference type="InterPro" id="IPR003591">
    <property type="entry name" value="Leu-rich_rpt_typical-subtyp"/>
</dbReference>
<feature type="region of interest" description="Disordered" evidence="13">
    <location>
        <begin position="329"/>
        <end position="354"/>
    </location>
</feature>
<keyword evidence="2" id="KW-0963">Cytoplasm</keyword>
<evidence type="ECO:0000256" key="12">
    <source>
        <dbReference type="SAM" id="Coils"/>
    </source>
</evidence>
<evidence type="ECO:0000256" key="1">
    <source>
        <dbReference type="ARBA" id="ARBA00004611"/>
    </source>
</evidence>
<gene>
    <name evidence="15" type="ORF">FNF28_05983</name>
    <name evidence="14" type="ORF">FNF31_07194</name>
</gene>
<keyword evidence="6 12" id="KW-0175">Coiled coil</keyword>
<evidence type="ECO:0000256" key="4">
    <source>
        <dbReference type="ARBA" id="ARBA00022737"/>
    </source>
</evidence>
<evidence type="ECO:0000256" key="3">
    <source>
        <dbReference type="ARBA" id="ARBA00022614"/>
    </source>
</evidence>
<dbReference type="EMBL" id="VLTL01000136">
    <property type="protein sequence ID" value="KAA0159116.1"/>
    <property type="molecule type" value="Genomic_DNA"/>
</dbReference>
<evidence type="ECO:0000256" key="8">
    <source>
        <dbReference type="ARBA" id="ARBA00023212"/>
    </source>
</evidence>
<keyword evidence="5" id="KW-0282">Flagellum</keyword>
<feature type="compositionally biased region" description="Acidic residues" evidence="13">
    <location>
        <begin position="333"/>
        <end position="350"/>
    </location>
</feature>
<dbReference type="PANTHER" id="PTHR45973">
    <property type="entry name" value="PROTEIN PHOSPHATASE 1 REGULATORY SUBUNIT SDS22-RELATED"/>
    <property type="match status" value="1"/>
</dbReference>
<comment type="subcellular location">
    <subcellularLocation>
        <location evidence="1">Cytoplasm</location>
        <location evidence="1">Cytoskeleton</location>
        <location evidence="1">Flagellum axoneme</location>
    </subcellularLocation>
</comment>
<evidence type="ECO:0000256" key="7">
    <source>
        <dbReference type="ARBA" id="ARBA00023069"/>
    </source>
</evidence>
<dbReference type="GO" id="GO:0005929">
    <property type="term" value="C:cilium"/>
    <property type="evidence" value="ECO:0007669"/>
    <property type="project" value="TreeGrafter"/>
</dbReference>
<reference evidence="16 17" key="1">
    <citation type="submission" date="2019-07" db="EMBL/GenBank/DDBJ databases">
        <title>Genomes of Cafeteria roenbergensis.</title>
        <authorList>
            <person name="Fischer M.G."/>
            <person name="Hackl T."/>
            <person name="Roman M."/>
        </authorList>
    </citation>
    <scope>NUCLEOTIDE SEQUENCE [LARGE SCALE GENOMIC DNA]</scope>
    <source>
        <strain evidence="14 17">Cflag</strain>
        <strain evidence="15 16">RCC970-E3</strain>
    </source>
</reference>
<dbReference type="Proteomes" id="UP000324907">
    <property type="component" value="Unassembled WGS sequence"/>
</dbReference>
<evidence type="ECO:0000256" key="11">
    <source>
        <dbReference type="ARBA" id="ARBA00040950"/>
    </source>
</evidence>
<feature type="region of interest" description="Disordered" evidence="13">
    <location>
        <begin position="579"/>
        <end position="633"/>
    </location>
</feature>
<dbReference type="SUPFAM" id="SSF52075">
    <property type="entry name" value="Outer arm dynein light chain 1"/>
    <property type="match status" value="1"/>
</dbReference>
<keyword evidence="3" id="KW-0433">Leucine-rich repeat</keyword>
<keyword evidence="7" id="KW-0969">Cilium</keyword>
<comment type="caution">
    <text evidence="14">The sequence shown here is derived from an EMBL/GenBank/DDBJ whole genome shotgun (WGS) entry which is preliminary data.</text>
</comment>
<dbReference type="InterPro" id="IPR001611">
    <property type="entry name" value="Leu-rich_rpt"/>
</dbReference>
<accession>A0A5A8CCQ1</accession>
<dbReference type="Gene3D" id="3.80.10.10">
    <property type="entry name" value="Ribonuclease Inhibitor"/>
    <property type="match status" value="1"/>
</dbReference>
<keyword evidence="9" id="KW-0966">Cell projection</keyword>
<organism evidence="14 17">
    <name type="scientific">Cafeteria roenbergensis</name>
    <name type="common">Marine flagellate</name>
    <dbReference type="NCBI Taxonomy" id="33653"/>
    <lineage>
        <taxon>Eukaryota</taxon>
        <taxon>Sar</taxon>
        <taxon>Stramenopiles</taxon>
        <taxon>Bigyra</taxon>
        <taxon>Opalozoa</taxon>
        <taxon>Bicosoecida</taxon>
        <taxon>Cafeteriaceae</taxon>
        <taxon>Cafeteria</taxon>
    </lineage>
</organism>
<dbReference type="PANTHER" id="PTHR45973:SF12">
    <property type="entry name" value="DYNEIN REGULATORY COMPLEX SUBUNIT 3"/>
    <property type="match status" value="1"/>
</dbReference>
<evidence type="ECO:0000256" key="2">
    <source>
        <dbReference type="ARBA" id="ARBA00022490"/>
    </source>
</evidence>
<feature type="coiled-coil region" evidence="12">
    <location>
        <begin position="470"/>
        <end position="497"/>
    </location>
</feature>
<keyword evidence="8" id="KW-0206">Cytoskeleton</keyword>
<protein>
    <recommendedName>
        <fullName evidence="11">Dynein regulatory complex subunit 3</fullName>
    </recommendedName>
</protein>
<dbReference type="SMART" id="SM00365">
    <property type="entry name" value="LRR_SD22"/>
    <property type="match status" value="4"/>
</dbReference>
<evidence type="ECO:0000313" key="14">
    <source>
        <dbReference type="EMBL" id="KAA0149561.1"/>
    </source>
</evidence>